<dbReference type="Proteomes" id="UP001163046">
    <property type="component" value="Unassembled WGS sequence"/>
</dbReference>
<dbReference type="InterPro" id="IPR020846">
    <property type="entry name" value="MFS_dom"/>
</dbReference>
<dbReference type="EMBL" id="MU827354">
    <property type="protein sequence ID" value="KAJ7351841.1"/>
    <property type="molecule type" value="Genomic_DNA"/>
</dbReference>
<keyword evidence="2" id="KW-0472">Membrane</keyword>
<name>A0A9W9YIH8_9CNID</name>
<organism evidence="4 5">
    <name type="scientific">Desmophyllum pertusum</name>
    <dbReference type="NCBI Taxonomy" id="174260"/>
    <lineage>
        <taxon>Eukaryota</taxon>
        <taxon>Metazoa</taxon>
        <taxon>Cnidaria</taxon>
        <taxon>Anthozoa</taxon>
        <taxon>Hexacorallia</taxon>
        <taxon>Scleractinia</taxon>
        <taxon>Caryophylliina</taxon>
        <taxon>Caryophylliidae</taxon>
        <taxon>Desmophyllum</taxon>
    </lineage>
</organism>
<comment type="caution">
    <text evidence="4">The sequence shown here is derived from an EMBL/GenBank/DDBJ whole genome shotgun (WGS) entry which is preliminary data.</text>
</comment>
<keyword evidence="5" id="KW-1185">Reference proteome</keyword>
<feature type="transmembrane region" description="Helical" evidence="2">
    <location>
        <begin position="108"/>
        <end position="126"/>
    </location>
</feature>
<keyword evidence="2" id="KW-1133">Transmembrane helix</keyword>
<dbReference type="OrthoDB" id="6499973at2759"/>
<comment type="subcellular location">
    <subcellularLocation>
        <location evidence="1">Membrane</location>
        <topology evidence="1">Multi-pass membrane protein</topology>
    </subcellularLocation>
</comment>
<feature type="transmembrane region" description="Helical" evidence="2">
    <location>
        <begin position="138"/>
        <end position="159"/>
    </location>
</feature>
<dbReference type="InterPro" id="IPR036259">
    <property type="entry name" value="MFS_trans_sf"/>
</dbReference>
<dbReference type="SUPFAM" id="SSF103473">
    <property type="entry name" value="MFS general substrate transporter"/>
    <property type="match status" value="1"/>
</dbReference>
<proteinExistence type="predicted"/>
<dbReference type="PROSITE" id="PS50850">
    <property type="entry name" value="MFS"/>
    <property type="match status" value="1"/>
</dbReference>
<evidence type="ECO:0000256" key="2">
    <source>
        <dbReference type="SAM" id="Phobius"/>
    </source>
</evidence>
<dbReference type="AlphaFoldDB" id="A0A9W9YIH8"/>
<feature type="transmembrane region" description="Helical" evidence="2">
    <location>
        <begin position="165"/>
        <end position="185"/>
    </location>
</feature>
<reference evidence="4" key="1">
    <citation type="submission" date="2023-01" db="EMBL/GenBank/DDBJ databases">
        <title>Genome assembly of the deep-sea coral Lophelia pertusa.</title>
        <authorList>
            <person name="Herrera S."/>
            <person name="Cordes E."/>
        </authorList>
    </citation>
    <scope>NUCLEOTIDE SEQUENCE</scope>
    <source>
        <strain evidence="4">USNM1676648</strain>
        <tissue evidence="4">Polyp</tissue>
    </source>
</reference>
<feature type="transmembrane region" description="Helical" evidence="2">
    <location>
        <begin position="77"/>
        <end position="96"/>
    </location>
</feature>
<evidence type="ECO:0000313" key="4">
    <source>
        <dbReference type="EMBL" id="KAJ7351841.1"/>
    </source>
</evidence>
<dbReference type="PANTHER" id="PTHR11360">
    <property type="entry name" value="MONOCARBOXYLATE TRANSPORTER"/>
    <property type="match status" value="1"/>
</dbReference>
<evidence type="ECO:0000313" key="5">
    <source>
        <dbReference type="Proteomes" id="UP001163046"/>
    </source>
</evidence>
<gene>
    <name evidence="4" type="ORF">OS493_035324</name>
</gene>
<evidence type="ECO:0000259" key="3">
    <source>
        <dbReference type="PROSITE" id="PS50850"/>
    </source>
</evidence>
<dbReference type="InterPro" id="IPR050327">
    <property type="entry name" value="Proton-linked_MCT"/>
</dbReference>
<accession>A0A9W9YIH8</accession>
<protein>
    <recommendedName>
        <fullName evidence="3">Major facilitator superfamily (MFS) profile domain-containing protein</fullName>
    </recommendedName>
</protein>
<feature type="domain" description="Major facilitator superfamily (MFS) profile" evidence="3">
    <location>
        <begin position="12"/>
        <end position="209"/>
    </location>
</feature>
<dbReference type="InterPro" id="IPR011701">
    <property type="entry name" value="MFS"/>
</dbReference>
<dbReference type="Gene3D" id="1.20.1250.20">
    <property type="entry name" value="MFS general substrate transporter like domains"/>
    <property type="match status" value="1"/>
</dbReference>
<feature type="transmembrane region" description="Helical" evidence="2">
    <location>
        <begin position="51"/>
        <end position="70"/>
    </location>
</feature>
<keyword evidence="2" id="KW-0812">Transmembrane</keyword>
<dbReference type="GO" id="GO:0016020">
    <property type="term" value="C:membrane"/>
    <property type="evidence" value="ECO:0007669"/>
    <property type="project" value="UniProtKB-SubCell"/>
</dbReference>
<sequence length="209" mass="22758">MKSEESNWRWLVCVFAFIAQFLLGGFANCGGVVYAAVADRFNSSRGDTAWVGSLPGSVMYITAPLSTSLCERYGCRVVTIASAVICIAAMVLSSFYSSLYHLFLTHGVIWGLGVSLGYFSTFVVISKHFKTRHSLANGIITCGSSVGTLTLSPVSQWLFKTFGLSSSFLILAAIHSVLFACGMVFRPVGHTTMTSPIAEKRIKYFDWTI</sequence>
<dbReference type="Pfam" id="PF07690">
    <property type="entry name" value="MFS_1"/>
    <property type="match status" value="1"/>
</dbReference>
<evidence type="ECO:0000256" key="1">
    <source>
        <dbReference type="ARBA" id="ARBA00004141"/>
    </source>
</evidence>
<dbReference type="PANTHER" id="PTHR11360:SF251">
    <property type="entry name" value="MAJOR FACILITATOR SUPERFAMILY (MFS) PROFILE DOMAIN-CONTAINING PROTEIN"/>
    <property type="match status" value="1"/>
</dbReference>
<dbReference type="GO" id="GO:0022857">
    <property type="term" value="F:transmembrane transporter activity"/>
    <property type="evidence" value="ECO:0007669"/>
    <property type="project" value="InterPro"/>
</dbReference>